<feature type="coiled-coil region" evidence="2">
    <location>
        <begin position="232"/>
        <end position="315"/>
    </location>
</feature>
<feature type="compositionally biased region" description="Low complexity" evidence="3">
    <location>
        <begin position="10"/>
        <end position="22"/>
    </location>
</feature>
<dbReference type="PANTHER" id="PTHR32123">
    <property type="entry name" value="BICD FAMILY-LIKE CARGO ADAPTER"/>
    <property type="match status" value="1"/>
</dbReference>
<evidence type="ECO:0000256" key="3">
    <source>
        <dbReference type="SAM" id="MobiDB-lite"/>
    </source>
</evidence>
<feature type="region of interest" description="Disordered" evidence="3">
    <location>
        <begin position="510"/>
        <end position="533"/>
    </location>
</feature>
<dbReference type="EMBL" id="JAKCXM010000276">
    <property type="protein sequence ID" value="KAJ0396865.1"/>
    <property type="molecule type" value="Genomic_DNA"/>
</dbReference>
<feature type="region of interest" description="Disordered" evidence="3">
    <location>
        <begin position="1"/>
        <end position="25"/>
    </location>
</feature>
<protein>
    <submittedName>
        <fullName evidence="4">Uncharacterized protein</fullName>
    </submittedName>
</protein>
<accession>A0AAD5LD59</accession>
<evidence type="ECO:0000313" key="5">
    <source>
        <dbReference type="Proteomes" id="UP001209570"/>
    </source>
</evidence>
<dbReference type="Proteomes" id="UP001209570">
    <property type="component" value="Unassembled WGS sequence"/>
</dbReference>
<feature type="coiled-coil region" evidence="2">
    <location>
        <begin position="60"/>
        <end position="192"/>
    </location>
</feature>
<organism evidence="4 5">
    <name type="scientific">Pythium insidiosum</name>
    <name type="common">Pythiosis disease agent</name>
    <dbReference type="NCBI Taxonomy" id="114742"/>
    <lineage>
        <taxon>Eukaryota</taxon>
        <taxon>Sar</taxon>
        <taxon>Stramenopiles</taxon>
        <taxon>Oomycota</taxon>
        <taxon>Peronosporomycetes</taxon>
        <taxon>Pythiales</taxon>
        <taxon>Pythiaceae</taxon>
        <taxon>Pythium</taxon>
    </lineage>
</organism>
<dbReference type="InterPro" id="IPR051149">
    <property type="entry name" value="Spindly/BICDR_Dynein_Adapter"/>
</dbReference>
<gene>
    <name evidence="4" type="ORF">P43SY_002972</name>
</gene>
<dbReference type="PANTHER" id="PTHR32123:SF9">
    <property type="entry name" value="PROTEIN SPINDLY"/>
    <property type="match status" value="1"/>
</dbReference>
<name>A0AAD5LD59_PYTIN</name>
<evidence type="ECO:0000256" key="2">
    <source>
        <dbReference type="SAM" id="Coils"/>
    </source>
</evidence>
<evidence type="ECO:0000313" key="4">
    <source>
        <dbReference type="EMBL" id="KAJ0396865.1"/>
    </source>
</evidence>
<reference evidence="4" key="1">
    <citation type="submission" date="2021-12" db="EMBL/GenBank/DDBJ databases">
        <title>Prjna785345.</title>
        <authorList>
            <person name="Rujirawat T."/>
            <person name="Krajaejun T."/>
        </authorList>
    </citation>
    <scope>NUCLEOTIDE SEQUENCE</scope>
    <source>
        <strain evidence="4">Pi057C3</strain>
    </source>
</reference>
<keyword evidence="5" id="KW-1185">Reference proteome</keyword>
<evidence type="ECO:0000256" key="1">
    <source>
        <dbReference type="ARBA" id="ARBA00023054"/>
    </source>
</evidence>
<proteinExistence type="predicted"/>
<comment type="caution">
    <text evidence="4">The sequence shown here is derived from an EMBL/GenBank/DDBJ whole genome shotgun (WGS) entry which is preliminary data.</text>
</comment>
<sequence length="561" mass="63016">MSSTLPPVPAYASASASAPGSSQDLERRTFLRACSRKSLESSPEDEELFVGDDGTIAVVTVDDQTRIERLRQLLERKERETRQAAEYGLSLLEVNEELQLQVASLKIQLEADTADLAAERELYRRRHESALLDVDSWKRKCVRLQEELYEQRQELERVAAECSCRQRQSEDASRDSDRIRALETTIEEMRANESSHLAQIAALHKAQDLAETKQREWADAALAEADSERLYAKRLEADHAKMRRLLEDAQSDRARLLTAAADAEATIKALRREIDGLHDELTARRHENNAQAERLHTAESKCSRLQRELALMEHVSCLSMAVIDRDDEEDDDDDEDDDEEEQGGRKRQQDTAGRGRSSQPNQPAREDVHVVSDDDDSEWFSQPAPQASSSASSSAASASASARDAPVPVPVPSTPSSRATHEKLHHYFHLTALSIIHENDLHERIFASSSRATIDAWYREVVDQGVPFLEWHAWLINRISVVAVAIEAPPKRSSATSPFLAFRRRRRDSGFPGFRRAPDGPTRGAMPSPVTTNPSRVPFSVARTFFRLLGREQSNQEDGEA</sequence>
<keyword evidence="1 2" id="KW-0175">Coiled coil</keyword>
<feature type="compositionally biased region" description="Acidic residues" evidence="3">
    <location>
        <begin position="325"/>
        <end position="341"/>
    </location>
</feature>
<feature type="compositionally biased region" description="Low complexity" evidence="3">
    <location>
        <begin position="381"/>
        <end position="406"/>
    </location>
</feature>
<dbReference type="AlphaFoldDB" id="A0AAD5LD59"/>
<feature type="region of interest" description="Disordered" evidence="3">
    <location>
        <begin position="323"/>
        <end position="418"/>
    </location>
</feature>